<feature type="compositionally biased region" description="Polar residues" evidence="1">
    <location>
        <begin position="214"/>
        <end position="231"/>
    </location>
</feature>
<evidence type="ECO:0000313" key="2">
    <source>
        <dbReference type="EMBL" id="KAK4461315.1"/>
    </source>
</evidence>
<sequence>MAVRRPGRPLSACPHLPGAQCHCRWQSNNGSTSTVAGDSQNITGPTAMTPDPLPDLATTSIHDNYAQNQLYYPQTLPDQSATDPVLPTLPHLGYLPPDQLASPYDINMSTFPHWNPLNSPESPHVSLDTNYAQHNHPGHAMDSSAPFYMCSEQQQDWWSSSSSHDIGHAYSSDIVTGTGTGTGVFTDIAFPDESRHDMLDDQEQHHGENEIGPGQNSGSTTTASQSARPNQ</sequence>
<proteinExistence type="predicted"/>
<feature type="compositionally biased region" description="Basic and acidic residues" evidence="1">
    <location>
        <begin position="199"/>
        <end position="209"/>
    </location>
</feature>
<accession>A0AAV9HMU8</accession>
<evidence type="ECO:0000313" key="3">
    <source>
        <dbReference type="Proteomes" id="UP001321749"/>
    </source>
</evidence>
<evidence type="ECO:0000256" key="1">
    <source>
        <dbReference type="SAM" id="MobiDB-lite"/>
    </source>
</evidence>
<feature type="compositionally biased region" description="Polar residues" evidence="1">
    <location>
        <begin position="29"/>
        <end position="46"/>
    </location>
</feature>
<comment type="caution">
    <text evidence="2">The sequence shown here is derived from an EMBL/GenBank/DDBJ whole genome shotgun (WGS) entry which is preliminary data.</text>
</comment>
<feature type="region of interest" description="Disordered" evidence="1">
    <location>
        <begin position="199"/>
        <end position="231"/>
    </location>
</feature>
<dbReference type="AlphaFoldDB" id="A0AAV9HMU8"/>
<feature type="region of interest" description="Disordered" evidence="1">
    <location>
        <begin position="29"/>
        <end position="59"/>
    </location>
</feature>
<dbReference type="EMBL" id="MU864993">
    <property type="protein sequence ID" value="KAK4461315.1"/>
    <property type="molecule type" value="Genomic_DNA"/>
</dbReference>
<name>A0AAV9HMU8_9PEZI</name>
<reference evidence="2" key="2">
    <citation type="submission" date="2023-06" db="EMBL/GenBank/DDBJ databases">
        <authorList>
            <consortium name="Lawrence Berkeley National Laboratory"/>
            <person name="Mondo S.J."/>
            <person name="Hensen N."/>
            <person name="Bonometti L."/>
            <person name="Westerberg I."/>
            <person name="Brannstrom I.O."/>
            <person name="Guillou S."/>
            <person name="Cros-Aarteil S."/>
            <person name="Calhoun S."/>
            <person name="Haridas S."/>
            <person name="Kuo A."/>
            <person name="Pangilinan J."/>
            <person name="Riley R."/>
            <person name="Labutti K."/>
            <person name="Andreopoulos B."/>
            <person name="Lipzen A."/>
            <person name="Chen C."/>
            <person name="Yanf M."/>
            <person name="Daum C."/>
            <person name="Ng V."/>
            <person name="Clum A."/>
            <person name="Steindorff A."/>
            <person name="Ohm R."/>
            <person name="Martin F."/>
            <person name="Silar P."/>
            <person name="Natvig D."/>
            <person name="Lalanne C."/>
            <person name="Gautier V."/>
            <person name="Ament-Velasquez S.L."/>
            <person name="Kruys A."/>
            <person name="Hutchinson M.I."/>
            <person name="Powell A.J."/>
            <person name="Barry K."/>
            <person name="Miller A.N."/>
            <person name="Grigoriev I.V."/>
            <person name="Debuchy R."/>
            <person name="Gladieux P."/>
            <person name="Thoren M.H."/>
            <person name="Johannesson H."/>
        </authorList>
    </citation>
    <scope>NUCLEOTIDE SEQUENCE</scope>
    <source>
        <strain evidence="2">PSN324</strain>
    </source>
</reference>
<protein>
    <submittedName>
        <fullName evidence="2">Uncharacterized protein</fullName>
    </submittedName>
</protein>
<keyword evidence="3" id="KW-1185">Reference proteome</keyword>
<organism evidence="2 3">
    <name type="scientific">Cladorrhinum samala</name>
    <dbReference type="NCBI Taxonomy" id="585594"/>
    <lineage>
        <taxon>Eukaryota</taxon>
        <taxon>Fungi</taxon>
        <taxon>Dikarya</taxon>
        <taxon>Ascomycota</taxon>
        <taxon>Pezizomycotina</taxon>
        <taxon>Sordariomycetes</taxon>
        <taxon>Sordariomycetidae</taxon>
        <taxon>Sordariales</taxon>
        <taxon>Podosporaceae</taxon>
        <taxon>Cladorrhinum</taxon>
    </lineage>
</organism>
<reference evidence="2" key="1">
    <citation type="journal article" date="2023" name="Mol. Phylogenet. Evol.">
        <title>Genome-scale phylogeny and comparative genomics of the fungal order Sordariales.</title>
        <authorList>
            <person name="Hensen N."/>
            <person name="Bonometti L."/>
            <person name="Westerberg I."/>
            <person name="Brannstrom I.O."/>
            <person name="Guillou S."/>
            <person name="Cros-Aarteil S."/>
            <person name="Calhoun S."/>
            <person name="Haridas S."/>
            <person name="Kuo A."/>
            <person name="Mondo S."/>
            <person name="Pangilinan J."/>
            <person name="Riley R."/>
            <person name="LaButti K."/>
            <person name="Andreopoulos B."/>
            <person name="Lipzen A."/>
            <person name="Chen C."/>
            <person name="Yan M."/>
            <person name="Daum C."/>
            <person name="Ng V."/>
            <person name="Clum A."/>
            <person name="Steindorff A."/>
            <person name="Ohm R.A."/>
            <person name="Martin F."/>
            <person name="Silar P."/>
            <person name="Natvig D.O."/>
            <person name="Lalanne C."/>
            <person name="Gautier V."/>
            <person name="Ament-Velasquez S.L."/>
            <person name="Kruys A."/>
            <person name="Hutchinson M.I."/>
            <person name="Powell A.J."/>
            <person name="Barry K."/>
            <person name="Miller A.N."/>
            <person name="Grigoriev I.V."/>
            <person name="Debuchy R."/>
            <person name="Gladieux P."/>
            <person name="Hiltunen Thoren M."/>
            <person name="Johannesson H."/>
        </authorList>
    </citation>
    <scope>NUCLEOTIDE SEQUENCE</scope>
    <source>
        <strain evidence="2">PSN324</strain>
    </source>
</reference>
<dbReference type="Proteomes" id="UP001321749">
    <property type="component" value="Unassembled WGS sequence"/>
</dbReference>
<gene>
    <name evidence="2" type="ORF">QBC42DRAFT_287621</name>
</gene>